<dbReference type="Gene3D" id="3.30.40.10">
    <property type="entry name" value="Zinc/RING finger domain, C3HC4 (zinc finger)"/>
    <property type="match status" value="1"/>
</dbReference>
<dbReference type="AlphaFoldDB" id="A0AAV2IB27"/>
<evidence type="ECO:0000256" key="1">
    <source>
        <dbReference type="ARBA" id="ARBA00004906"/>
    </source>
</evidence>
<evidence type="ECO:0000256" key="7">
    <source>
        <dbReference type="ARBA" id="ARBA00022833"/>
    </source>
</evidence>
<proteinExistence type="predicted"/>
<dbReference type="GO" id="GO:0005737">
    <property type="term" value="C:cytoplasm"/>
    <property type="evidence" value="ECO:0007669"/>
    <property type="project" value="TreeGrafter"/>
</dbReference>
<evidence type="ECO:0000256" key="3">
    <source>
        <dbReference type="ARBA" id="ARBA00022723"/>
    </source>
</evidence>
<dbReference type="GO" id="GO:0008270">
    <property type="term" value="F:zinc ion binding"/>
    <property type="evidence" value="ECO:0007669"/>
    <property type="project" value="UniProtKB-KW"/>
</dbReference>
<dbReference type="InterPro" id="IPR001841">
    <property type="entry name" value="Znf_RING"/>
</dbReference>
<organism evidence="12 13">
    <name type="scientific">Lymnaea stagnalis</name>
    <name type="common">Great pond snail</name>
    <name type="synonym">Helix stagnalis</name>
    <dbReference type="NCBI Taxonomy" id="6523"/>
    <lineage>
        <taxon>Eukaryota</taxon>
        <taxon>Metazoa</taxon>
        <taxon>Spiralia</taxon>
        <taxon>Lophotrochozoa</taxon>
        <taxon>Mollusca</taxon>
        <taxon>Gastropoda</taxon>
        <taxon>Heterobranchia</taxon>
        <taxon>Euthyneura</taxon>
        <taxon>Panpulmonata</taxon>
        <taxon>Hygrophila</taxon>
        <taxon>Lymnaeoidea</taxon>
        <taxon>Lymnaeidae</taxon>
        <taxon>Lymnaea</taxon>
    </lineage>
</organism>
<dbReference type="PANTHER" id="PTHR24202:SF4">
    <property type="entry name" value="E3 UBIQUITIN-PROTEIN LIGASE MIB2-RELATED"/>
    <property type="match status" value="1"/>
</dbReference>
<evidence type="ECO:0000256" key="2">
    <source>
        <dbReference type="ARBA" id="ARBA00022679"/>
    </source>
</evidence>
<reference evidence="12 13" key="1">
    <citation type="submission" date="2024-04" db="EMBL/GenBank/DDBJ databases">
        <authorList>
            <consortium name="Genoscope - CEA"/>
            <person name="William W."/>
        </authorList>
    </citation>
    <scope>NUCLEOTIDE SEQUENCE [LARGE SCALE GENOMIC DNA]</scope>
</reference>
<feature type="compositionally biased region" description="Basic and acidic residues" evidence="10">
    <location>
        <begin position="104"/>
        <end position="116"/>
    </location>
</feature>
<feature type="region of interest" description="Disordered" evidence="10">
    <location>
        <begin position="50"/>
        <end position="136"/>
    </location>
</feature>
<dbReference type="PROSITE" id="PS50089">
    <property type="entry name" value="ZF_RING_2"/>
    <property type="match status" value="1"/>
</dbReference>
<keyword evidence="2" id="KW-0808">Transferase</keyword>
<dbReference type="GO" id="GO:0016567">
    <property type="term" value="P:protein ubiquitination"/>
    <property type="evidence" value="ECO:0007669"/>
    <property type="project" value="TreeGrafter"/>
</dbReference>
<evidence type="ECO:0000256" key="9">
    <source>
        <dbReference type="PROSITE-ProRule" id="PRU00175"/>
    </source>
</evidence>
<comment type="pathway">
    <text evidence="1">Protein modification; protein ubiquitination.</text>
</comment>
<dbReference type="EMBL" id="CAXITT010000593">
    <property type="protein sequence ID" value="CAL1544048.1"/>
    <property type="molecule type" value="Genomic_DNA"/>
</dbReference>
<keyword evidence="4" id="KW-0677">Repeat</keyword>
<dbReference type="FunFam" id="1.10.1170.10:FF:000002">
    <property type="entry name" value="Baculoviral IAP repeat containing 7"/>
    <property type="match status" value="1"/>
</dbReference>
<keyword evidence="8" id="KW-0040">ANK repeat</keyword>
<accession>A0AAV2IB27</accession>
<gene>
    <name evidence="12" type="ORF">GSLYS_00017561001</name>
</gene>
<evidence type="ECO:0000256" key="10">
    <source>
        <dbReference type="SAM" id="MobiDB-lite"/>
    </source>
</evidence>
<feature type="compositionally biased region" description="Basic and acidic residues" evidence="10">
    <location>
        <begin position="63"/>
        <end position="87"/>
    </location>
</feature>
<name>A0AAV2IB27_LYMST</name>
<evidence type="ECO:0000313" key="12">
    <source>
        <dbReference type="EMBL" id="CAL1544048.1"/>
    </source>
</evidence>
<keyword evidence="7" id="KW-0862">Zinc</keyword>
<evidence type="ECO:0000256" key="5">
    <source>
        <dbReference type="ARBA" id="ARBA00022771"/>
    </source>
</evidence>
<dbReference type="PANTHER" id="PTHR24202">
    <property type="entry name" value="E3 UBIQUITIN-PROTEIN LIGASE MIB2"/>
    <property type="match status" value="1"/>
</dbReference>
<dbReference type="SUPFAM" id="SSF57850">
    <property type="entry name" value="RING/U-box"/>
    <property type="match status" value="1"/>
</dbReference>
<feature type="compositionally biased region" description="Polar residues" evidence="10">
    <location>
        <begin position="88"/>
        <end position="103"/>
    </location>
</feature>
<comment type="caution">
    <text evidence="12">The sequence shown here is derived from an EMBL/GenBank/DDBJ whole genome shotgun (WGS) entry which is preliminary data.</text>
</comment>
<keyword evidence="13" id="KW-1185">Reference proteome</keyword>
<evidence type="ECO:0000256" key="8">
    <source>
        <dbReference type="ARBA" id="ARBA00023043"/>
    </source>
</evidence>
<evidence type="ECO:0000256" key="4">
    <source>
        <dbReference type="ARBA" id="ARBA00022737"/>
    </source>
</evidence>
<dbReference type="InterPro" id="IPR013083">
    <property type="entry name" value="Znf_RING/FYVE/PHD"/>
</dbReference>
<dbReference type="GO" id="GO:0016740">
    <property type="term" value="F:transferase activity"/>
    <property type="evidence" value="ECO:0007669"/>
    <property type="project" value="UniProtKB-KW"/>
</dbReference>
<dbReference type="Pfam" id="PF18346">
    <property type="entry name" value="SH3_15"/>
    <property type="match status" value="1"/>
</dbReference>
<evidence type="ECO:0000256" key="6">
    <source>
        <dbReference type="ARBA" id="ARBA00022786"/>
    </source>
</evidence>
<dbReference type="Pfam" id="PF13920">
    <property type="entry name" value="zf-C3HC4_3"/>
    <property type="match status" value="1"/>
</dbReference>
<keyword evidence="3" id="KW-0479">Metal-binding</keyword>
<protein>
    <recommendedName>
        <fullName evidence="11">RING-type domain-containing protein</fullName>
    </recommendedName>
</protein>
<sequence length="278" mass="30802">MYRLGSNGKVDLKLVTNCYGNFYYKSHLPLVGKLNDETIENNYFQKAHISADRRKSSTNGKGFESKNHREPFYHVDNMRRKNKEESSQPHVNSAYSTRGTGSNYDREAGPSHTSDRDSDDDAMTEERSPPAKKSGFKIGDNVKIAVGLSALKKLQDGHGGFPSNMMKHVAKVGTVFSINDNGDVKVKFGDSGPYLFNPDALSKILNDPKSTGEPTPTTSRAEPTTRLKPECTICLTQEACAAFVPCGHIACCQRCSKFFKKCPICRGEVKTSFRVFIP</sequence>
<keyword evidence="6" id="KW-0833">Ubl conjugation pathway</keyword>
<dbReference type="InterPro" id="IPR040847">
    <property type="entry name" value="SH3_15"/>
</dbReference>
<evidence type="ECO:0000259" key="11">
    <source>
        <dbReference type="PROSITE" id="PS50089"/>
    </source>
</evidence>
<keyword evidence="5 9" id="KW-0863">Zinc-finger</keyword>
<dbReference type="Proteomes" id="UP001497497">
    <property type="component" value="Unassembled WGS sequence"/>
</dbReference>
<feature type="domain" description="RING-type" evidence="11">
    <location>
        <begin position="231"/>
        <end position="266"/>
    </location>
</feature>
<evidence type="ECO:0000313" key="13">
    <source>
        <dbReference type="Proteomes" id="UP001497497"/>
    </source>
</evidence>